<dbReference type="PANTHER" id="PTHR42791:SF2">
    <property type="entry name" value="N-ACETYLTRANSFERASE DOMAIN-CONTAINING PROTEIN"/>
    <property type="match status" value="1"/>
</dbReference>
<dbReference type="PROSITE" id="PS51186">
    <property type="entry name" value="GNAT"/>
    <property type="match status" value="1"/>
</dbReference>
<dbReference type="InterPro" id="IPR000182">
    <property type="entry name" value="GNAT_dom"/>
</dbReference>
<keyword evidence="3" id="KW-1185">Reference proteome</keyword>
<proteinExistence type="predicted"/>
<dbReference type="OrthoDB" id="196847at2759"/>
<protein>
    <recommendedName>
        <fullName evidence="1">N-acetyltransferase domain-containing protein</fullName>
    </recommendedName>
</protein>
<comment type="caution">
    <text evidence="2">The sequence shown here is derived from an EMBL/GenBank/DDBJ whole genome shotgun (WGS) entry which is preliminary data.</text>
</comment>
<dbReference type="SUPFAM" id="SSF55729">
    <property type="entry name" value="Acyl-CoA N-acyltransferases (Nat)"/>
    <property type="match status" value="1"/>
</dbReference>
<dbReference type="PANTHER" id="PTHR42791">
    <property type="entry name" value="GNAT FAMILY ACETYLTRANSFERASE"/>
    <property type="match status" value="1"/>
</dbReference>
<dbReference type="InterPro" id="IPR016181">
    <property type="entry name" value="Acyl_CoA_acyltransferase"/>
</dbReference>
<evidence type="ECO:0000259" key="1">
    <source>
        <dbReference type="PROSITE" id="PS51186"/>
    </source>
</evidence>
<feature type="domain" description="N-acetyltransferase" evidence="1">
    <location>
        <begin position="72"/>
        <end position="204"/>
    </location>
</feature>
<dbReference type="InterPro" id="IPR052523">
    <property type="entry name" value="Trichothecene_AcTrans"/>
</dbReference>
<dbReference type="Gene3D" id="3.40.630.30">
    <property type="match status" value="1"/>
</dbReference>
<accession>A0A8H3WPK7</accession>
<dbReference type="CDD" id="cd04301">
    <property type="entry name" value="NAT_SF"/>
    <property type="match status" value="1"/>
</dbReference>
<dbReference type="GO" id="GO:0016747">
    <property type="term" value="F:acyltransferase activity, transferring groups other than amino-acyl groups"/>
    <property type="evidence" value="ECO:0007669"/>
    <property type="project" value="InterPro"/>
</dbReference>
<evidence type="ECO:0000313" key="3">
    <source>
        <dbReference type="Proteomes" id="UP000434172"/>
    </source>
</evidence>
<dbReference type="Pfam" id="PF00583">
    <property type="entry name" value="Acetyltransf_1"/>
    <property type="match status" value="1"/>
</dbReference>
<sequence length="225" mass="25033">MPLKMRPATTADGPALTAVYLSAFSDNPVAATCFPASSQECRDFLLKAFADEATDPRCSVFVVTDPDHVEDPELVIAWAKWVHPAKDGEVNVEPPPPEDVWPQEGNPDFANEFFGGIGRKHAAILGDVRHWYLELIVCRKEHQGKGAATPLLRWGCEKADEEGSIAFLESMSKAKAVYEKYGFEPVDYMEFKTPSGVVVTQDFMLRKGRAVKDYERVIANIRSLK</sequence>
<name>A0A8H3WPK7_9PEZI</name>
<evidence type="ECO:0000313" key="2">
    <source>
        <dbReference type="EMBL" id="KAF0329607.1"/>
    </source>
</evidence>
<gene>
    <name evidence="2" type="ORF">GQ607_003175</name>
</gene>
<dbReference type="Proteomes" id="UP000434172">
    <property type="component" value="Unassembled WGS sequence"/>
</dbReference>
<organism evidence="2 3">
    <name type="scientific">Colletotrichum asianum</name>
    <dbReference type="NCBI Taxonomy" id="702518"/>
    <lineage>
        <taxon>Eukaryota</taxon>
        <taxon>Fungi</taxon>
        <taxon>Dikarya</taxon>
        <taxon>Ascomycota</taxon>
        <taxon>Pezizomycotina</taxon>
        <taxon>Sordariomycetes</taxon>
        <taxon>Hypocreomycetidae</taxon>
        <taxon>Glomerellales</taxon>
        <taxon>Glomerellaceae</taxon>
        <taxon>Colletotrichum</taxon>
        <taxon>Colletotrichum gloeosporioides species complex</taxon>
    </lineage>
</organism>
<reference evidence="2 3" key="1">
    <citation type="submission" date="2019-12" db="EMBL/GenBank/DDBJ databases">
        <title>A genome sequence resource for the geographically widespread anthracnose pathogen Colletotrichum asianum.</title>
        <authorList>
            <person name="Meng Y."/>
        </authorList>
    </citation>
    <scope>NUCLEOTIDE SEQUENCE [LARGE SCALE GENOMIC DNA]</scope>
    <source>
        <strain evidence="2 3">ICMP 18580</strain>
    </source>
</reference>
<dbReference type="EMBL" id="WOWK01000011">
    <property type="protein sequence ID" value="KAF0329607.1"/>
    <property type="molecule type" value="Genomic_DNA"/>
</dbReference>
<dbReference type="AlphaFoldDB" id="A0A8H3WPK7"/>